<evidence type="ECO:0000256" key="5">
    <source>
        <dbReference type="ARBA" id="ARBA00023136"/>
    </source>
</evidence>
<feature type="transmembrane region" description="Helical" evidence="6">
    <location>
        <begin position="158"/>
        <end position="178"/>
    </location>
</feature>
<evidence type="ECO:0000256" key="6">
    <source>
        <dbReference type="RuleBase" id="RU280813"/>
    </source>
</evidence>
<keyword evidence="8" id="KW-1185">Reference proteome</keyword>
<evidence type="ECO:0000256" key="2">
    <source>
        <dbReference type="ARBA" id="ARBA00005692"/>
    </source>
</evidence>
<dbReference type="PANTHER" id="PTHR31114:SF6">
    <property type="entry name" value="SERPENTINE RECEPTOR CLASS GAMMA"/>
    <property type="match status" value="1"/>
</dbReference>
<proteinExistence type="inferred from homology"/>
<comment type="subcellular location">
    <subcellularLocation>
        <location evidence="1">Membrane</location>
        <topology evidence="1">Multi-pass membrane protein</topology>
    </subcellularLocation>
</comment>
<dbReference type="eggNOG" id="ENOG502TH6G">
    <property type="taxonomic scope" value="Eukaryota"/>
</dbReference>
<feature type="transmembrane region" description="Helical" evidence="6">
    <location>
        <begin position="118"/>
        <end position="138"/>
    </location>
</feature>
<dbReference type="EMBL" id="GL379811">
    <property type="protein sequence ID" value="EGT43705.1"/>
    <property type="molecule type" value="Genomic_DNA"/>
</dbReference>
<protein>
    <recommendedName>
        <fullName evidence="6">Serpentine receptor class gamma</fullName>
    </recommendedName>
</protein>
<dbReference type="GO" id="GO:0007606">
    <property type="term" value="P:sensory perception of chemical stimulus"/>
    <property type="evidence" value="ECO:0007669"/>
    <property type="project" value="UniProtKB-UniRule"/>
</dbReference>
<dbReference type="InterPro" id="IPR052880">
    <property type="entry name" value="NRL-Serpentine_Class_Gamma"/>
</dbReference>
<evidence type="ECO:0000313" key="8">
    <source>
        <dbReference type="Proteomes" id="UP000008068"/>
    </source>
</evidence>
<comment type="caution">
    <text evidence="6">Lacks conserved residue(s) required for the propagation of feature annotation.</text>
</comment>
<sequence length="245" mass="27989">MSDDRTITYMENTTADMPTVMMAVVQASYGIPSLCLMIFCIGLISVGKRYRKSSFYKLVIFDLVTRWNLALPFVVVLSMVISHLPKYLWKGFLYEVYIIDGQLICYTFPHALLSAIDVVAVFSAMYFTMNTLNGLAAIKLARKRIEIATSSKSITKKLTRIATAYSLCYTAEVIWSVVNSLHNYWNLMPWWWGKINNSLLVFASDLFTLSLPYILLIFDTNVQQDLKIRKRIDSQQGTVIVSIQN</sequence>
<comment type="similarity">
    <text evidence="2 6">Belongs to the nematode receptor-like protein srg family.</text>
</comment>
<dbReference type="GO" id="GO:0016020">
    <property type="term" value="C:membrane"/>
    <property type="evidence" value="ECO:0007669"/>
    <property type="project" value="UniProtKB-SubCell"/>
</dbReference>
<feature type="transmembrane region" description="Helical" evidence="6">
    <location>
        <begin position="20"/>
        <end position="46"/>
    </location>
</feature>
<evidence type="ECO:0000256" key="1">
    <source>
        <dbReference type="ARBA" id="ARBA00004141"/>
    </source>
</evidence>
<evidence type="ECO:0000313" key="7">
    <source>
        <dbReference type="EMBL" id="EGT43705.1"/>
    </source>
</evidence>
<name>G0MT39_CAEBE</name>
<dbReference type="AlphaFoldDB" id="G0MT39"/>
<dbReference type="Pfam" id="PF02118">
    <property type="entry name" value="Srg"/>
    <property type="match status" value="2"/>
</dbReference>
<keyword evidence="4 6" id="KW-1133">Transmembrane helix</keyword>
<evidence type="ECO:0000256" key="4">
    <source>
        <dbReference type="ARBA" id="ARBA00022989"/>
    </source>
</evidence>
<dbReference type="InterPro" id="IPR000609">
    <property type="entry name" value="7TM_GPCR_serpentine_rcpt_Srg"/>
</dbReference>
<dbReference type="GO" id="GO:0004888">
    <property type="term" value="F:transmembrane signaling receptor activity"/>
    <property type="evidence" value="ECO:0007669"/>
    <property type="project" value="InterPro"/>
</dbReference>
<feature type="transmembrane region" description="Helical" evidence="6">
    <location>
        <begin position="198"/>
        <end position="218"/>
    </location>
</feature>
<reference evidence="8" key="1">
    <citation type="submission" date="2011-07" db="EMBL/GenBank/DDBJ databases">
        <authorList>
            <consortium name="Caenorhabditis brenneri Sequencing and Analysis Consortium"/>
            <person name="Wilson R.K."/>
        </authorList>
    </citation>
    <scope>NUCLEOTIDE SEQUENCE [LARGE SCALE GENOMIC DNA]</scope>
    <source>
        <strain evidence="8">PB2801</strain>
    </source>
</reference>
<feature type="transmembrane region" description="Helical" evidence="6">
    <location>
        <begin position="67"/>
        <end position="84"/>
    </location>
</feature>
<accession>G0MT39</accession>
<gene>
    <name evidence="7" type="ORF">CAEBREN_06345</name>
</gene>
<dbReference type="PANTHER" id="PTHR31114">
    <property type="entry name" value="SERPENTINE RECEPTOR CLASS GAMMA"/>
    <property type="match status" value="1"/>
</dbReference>
<evidence type="ECO:0000256" key="3">
    <source>
        <dbReference type="ARBA" id="ARBA00022692"/>
    </source>
</evidence>
<dbReference type="OMA" id="YTAEVIW"/>
<organism evidence="8">
    <name type="scientific">Caenorhabditis brenneri</name>
    <name type="common">Nematode worm</name>
    <dbReference type="NCBI Taxonomy" id="135651"/>
    <lineage>
        <taxon>Eukaryota</taxon>
        <taxon>Metazoa</taxon>
        <taxon>Ecdysozoa</taxon>
        <taxon>Nematoda</taxon>
        <taxon>Chromadorea</taxon>
        <taxon>Rhabditida</taxon>
        <taxon>Rhabditina</taxon>
        <taxon>Rhabditomorpha</taxon>
        <taxon>Rhabditoidea</taxon>
        <taxon>Rhabditidae</taxon>
        <taxon>Peloderinae</taxon>
        <taxon>Caenorhabditis</taxon>
    </lineage>
</organism>
<dbReference type="Proteomes" id="UP000008068">
    <property type="component" value="Unassembled WGS sequence"/>
</dbReference>
<keyword evidence="5 6" id="KW-0472">Membrane</keyword>
<keyword evidence="3 6" id="KW-0812">Transmembrane</keyword>
<dbReference type="InParanoid" id="G0MT39"/>
<dbReference type="HOGENOM" id="CLU_076972_0_0_1"/>